<keyword evidence="1" id="KW-0732">Signal</keyword>
<dbReference type="AlphaFoldDB" id="A0ABD3GEN1"/>
<accession>A0ABD3GEN1</accession>
<feature type="signal peptide" evidence="1">
    <location>
        <begin position="1"/>
        <end position="23"/>
    </location>
</feature>
<dbReference type="Proteomes" id="UP001633002">
    <property type="component" value="Unassembled WGS sequence"/>
</dbReference>
<gene>
    <name evidence="2" type="ORF">R1sor_020609</name>
</gene>
<sequence length="154" mass="16728">MTSTRIIFALVLVLTLAAHGAIATTPFPVVGRNFTIVNNQTQGSQPPCPERNPNYAAFFKNGVVQIRGYFAAAGIGVCTDGGQTAVPENVVIRYELYDDTIVFGIPDRVRTASRLFNLNSKKTVLHLVQDFEVSLLKDVGPVQGLLIVIFPVPK</sequence>
<feature type="chain" id="PRO_5044861878" evidence="1">
    <location>
        <begin position="24"/>
        <end position="154"/>
    </location>
</feature>
<comment type="caution">
    <text evidence="2">The sequence shown here is derived from an EMBL/GenBank/DDBJ whole genome shotgun (WGS) entry which is preliminary data.</text>
</comment>
<proteinExistence type="predicted"/>
<evidence type="ECO:0000313" key="3">
    <source>
        <dbReference type="Proteomes" id="UP001633002"/>
    </source>
</evidence>
<protein>
    <submittedName>
        <fullName evidence="2">Uncharacterized protein</fullName>
    </submittedName>
</protein>
<keyword evidence="3" id="KW-1185">Reference proteome</keyword>
<evidence type="ECO:0000313" key="2">
    <source>
        <dbReference type="EMBL" id="KAL3677653.1"/>
    </source>
</evidence>
<evidence type="ECO:0000256" key="1">
    <source>
        <dbReference type="SAM" id="SignalP"/>
    </source>
</evidence>
<reference evidence="2 3" key="1">
    <citation type="submission" date="2024-09" db="EMBL/GenBank/DDBJ databases">
        <title>Chromosome-scale assembly of Riccia sorocarpa.</title>
        <authorList>
            <person name="Paukszto L."/>
        </authorList>
    </citation>
    <scope>NUCLEOTIDE SEQUENCE [LARGE SCALE GENOMIC DNA]</scope>
    <source>
        <strain evidence="2">LP-2024</strain>
        <tissue evidence="2">Aerial parts of the thallus</tissue>
    </source>
</reference>
<name>A0ABD3GEN1_9MARC</name>
<organism evidence="2 3">
    <name type="scientific">Riccia sorocarpa</name>
    <dbReference type="NCBI Taxonomy" id="122646"/>
    <lineage>
        <taxon>Eukaryota</taxon>
        <taxon>Viridiplantae</taxon>
        <taxon>Streptophyta</taxon>
        <taxon>Embryophyta</taxon>
        <taxon>Marchantiophyta</taxon>
        <taxon>Marchantiopsida</taxon>
        <taxon>Marchantiidae</taxon>
        <taxon>Marchantiales</taxon>
        <taxon>Ricciaceae</taxon>
        <taxon>Riccia</taxon>
    </lineage>
</organism>
<dbReference type="EMBL" id="JBJQOH010000007">
    <property type="protein sequence ID" value="KAL3677653.1"/>
    <property type="molecule type" value="Genomic_DNA"/>
</dbReference>